<dbReference type="EMBL" id="MAAO01000006">
    <property type="protein sequence ID" value="OUR96161.1"/>
    <property type="molecule type" value="Genomic_DNA"/>
</dbReference>
<name>A0A1Y5F9I3_9BACT</name>
<reference evidence="2" key="1">
    <citation type="journal article" date="2017" name="Proc. Natl. Acad. Sci. U.S.A.">
        <title>Simulation of Deepwater Horizon oil plume reveals substrate specialization within a complex community of hydrocarbon-degraders.</title>
        <authorList>
            <person name="Hu P."/>
            <person name="Dubinsky E.A."/>
            <person name="Probst A.J."/>
            <person name="Wang J."/>
            <person name="Sieber C.M.K."/>
            <person name="Tom L.M."/>
            <person name="Gardinali P."/>
            <person name="Banfield J.F."/>
            <person name="Atlas R.M."/>
            <person name="Andersen G.L."/>
        </authorList>
    </citation>
    <scope>NUCLEOTIDE SEQUENCE [LARGE SCALE GENOMIC DNA]</scope>
</reference>
<dbReference type="AlphaFoldDB" id="A0A1Y5F9I3"/>
<protein>
    <recommendedName>
        <fullName evidence="3">Toxin</fullName>
    </recommendedName>
</protein>
<proteinExistence type="predicted"/>
<dbReference type="Proteomes" id="UP000196531">
    <property type="component" value="Unassembled WGS sequence"/>
</dbReference>
<comment type="caution">
    <text evidence="1">The sequence shown here is derived from an EMBL/GenBank/DDBJ whole genome shotgun (WGS) entry which is preliminary data.</text>
</comment>
<accession>A0A1Y5F9I3</accession>
<organism evidence="1 2">
    <name type="scientific">Halobacteriovorax marinus</name>
    <dbReference type="NCBI Taxonomy" id="97084"/>
    <lineage>
        <taxon>Bacteria</taxon>
        <taxon>Pseudomonadati</taxon>
        <taxon>Bdellovibrionota</taxon>
        <taxon>Bacteriovoracia</taxon>
        <taxon>Bacteriovoracales</taxon>
        <taxon>Halobacteriovoraceae</taxon>
        <taxon>Halobacteriovorax</taxon>
    </lineage>
</organism>
<sequence>MKERGVCFEDVLDCFEEGKFYGVFKNPSSNFPRQSVFLVKINDYPSIVPFIENENEIFLKTIIPDRRYKKFIKEKL</sequence>
<evidence type="ECO:0000313" key="2">
    <source>
        <dbReference type="Proteomes" id="UP000196531"/>
    </source>
</evidence>
<gene>
    <name evidence="1" type="ORF">A9Q84_07310</name>
</gene>
<evidence type="ECO:0008006" key="3">
    <source>
        <dbReference type="Google" id="ProtNLM"/>
    </source>
</evidence>
<evidence type="ECO:0000313" key="1">
    <source>
        <dbReference type="EMBL" id="OUR96161.1"/>
    </source>
</evidence>